<evidence type="ECO:0000256" key="1">
    <source>
        <dbReference type="SAM" id="MobiDB-lite"/>
    </source>
</evidence>
<evidence type="ECO:0000313" key="4">
    <source>
        <dbReference type="Proteomes" id="UP000000366"/>
    </source>
</evidence>
<feature type="compositionally biased region" description="Pro residues" evidence="1">
    <location>
        <begin position="74"/>
        <end position="83"/>
    </location>
</feature>
<dbReference type="STRING" id="420662.Mpe_A1231"/>
<dbReference type="eggNOG" id="COG0810">
    <property type="taxonomic scope" value="Bacteria"/>
</dbReference>
<keyword evidence="2" id="KW-0472">Membrane</keyword>
<reference evidence="3 4" key="1">
    <citation type="journal article" date="2007" name="J. Bacteriol.">
        <title>Whole-genome analysis of the methyl tert-butyl ether-degrading beta-proteobacterium Methylibium petroleiphilum PM1.</title>
        <authorList>
            <person name="Kane S.R."/>
            <person name="Chakicherla A.Y."/>
            <person name="Chain P.S.G."/>
            <person name="Schmidt R."/>
            <person name="Shin M.W."/>
            <person name="Legler T.C."/>
            <person name="Scow K.M."/>
            <person name="Larimer F.W."/>
            <person name="Lucas S.M."/>
            <person name="Richardson P.M."/>
            <person name="Hristova K.R."/>
        </authorList>
    </citation>
    <scope>NUCLEOTIDE SEQUENCE [LARGE SCALE GENOMIC DNA]</scope>
    <source>
        <strain evidence="4">ATCC BAA-1232 / LMG 22953 / PM1</strain>
    </source>
</reference>
<protein>
    <recommendedName>
        <fullName evidence="5">Energy transducer TonB</fullName>
    </recommendedName>
</protein>
<keyword evidence="2" id="KW-1133">Transmembrane helix</keyword>
<keyword evidence="4" id="KW-1185">Reference proteome</keyword>
<accession>A2SF54</accession>
<evidence type="ECO:0000256" key="2">
    <source>
        <dbReference type="SAM" id="Phobius"/>
    </source>
</evidence>
<dbReference type="AlphaFoldDB" id="A2SF54"/>
<organism evidence="3 4">
    <name type="scientific">Methylibium petroleiphilum (strain ATCC BAA-1232 / LMG 22953 / PM1)</name>
    <dbReference type="NCBI Taxonomy" id="420662"/>
    <lineage>
        <taxon>Bacteria</taxon>
        <taxon>Pseudomonadati</taxon>
        <taxon>Pseudomonadota</taxon>
        <taxon>Betaproteobacteria</taxon>
        <taxon>Burkholderiales</taxon>
        <taxon>Sphaerotilaceae</taxon>
        <taxon>Methylibium</taxon>
    </lineage>
</organism>
<dbReference type="RefSeq" id="WP_011828830.1">
    <property type="nucleotide sequence ID" value="NC_008825.1"/>
</dbReference>
<name>A2SF54_METPP</name>
<feature type="region of interest" description="Disordered" evidence="1">
    <location>
        <begin position="71"/>
        <end position="134"/>
    </location>
</feature>
<dbReference type="EMBL" id="CP000555">
    <property type="protein sequence ID" value="ABM94193.1"/>
    <property type="molecule type" value="Genomic_DNA"/>
</dbReference>
<feature type="transmembrane region" description="Helical" evidence="2">
    <location>
        <begin position="30"/>
        <end position="48"/>
    </location>
</feature>
<proteinExistence type="predicted"/>
<dbReference type="KEGG" id="mpt:Mpe_A1231"/>
<gene>
    <name evidence="3" type="ordered locus">Mpe_A1231</name>
</gene>
<sequence>MSAAAASVSFRAPLLPWAVALEDEARFRRILRAVLVACVMVCLALLLMPRPVEDRAAPVELPPRLAKLVLEQKPVPPPPPPPAAKAAALPPQADPKPIGSTSKPPSRDPETVRRPVPEARQPVAGKPPGEVAEAARRKAAGVGLLAMADQLAEIRGAPVAVQLQKDIKQGPGVGTGKGVGVGAGTEAGTPARALITSNAGQGSGGINTAAYSRDTGGGGLAGRATTLVEGVAGGGGGGGPGGGGVAGKGGGSGGGGGGGGGAGAGGTLTKSGSGKASRSIEEIKLVFERNKGAIYALYNRALREDPSLQGKVVLELKIAPAGDVVGVRIVSSELHASELEGKLLARVRQFDFGAKDVEQMVVSWPVDFLPS</sequence>
<dbReference type="Proteomes" id="UP000000366">
    <property type="component" value="Chromosome"/>
</dbReference>
<evidence type="ECO:0000313" key="3">
    <source>
        <dbReference type="EMBL" id="ABM94193.1"/>
    </source>
</evidence>
<dbReference type="InterPro" id="IPR049806">
    <property type="entry name" value="MasK-like_C"/>
</dbReference>
<evidence type="ECO:0008006" key="5">
    <source>
        <dbReference type="Google" id="ProtNLM"/>
    </source>
</evidence>
<dbReference type="HOGENOM" id="CLU_074088_0_0_4"/>
<keyword evidence="2" id="KW-0812">Transmembrane</keyword>
<feature type="compositionally biased region" description="Basic and acidic residues" evidence="1">
    <location>
        <begin position="105"/>
        <end position="117"/>
    </location>
</feature>
<feature type="compositionally biased region" description="Low complexity" evidence="1">
    <location>
        <begin position="84"/>
        <end position="97"/>
    </location>
</feature>
<dbReference type="NCBIfam" id="NF033768">
    <property type="entry name" value="myxo_SS_tail"/>
    <property type="match status" value="1"/>
</dbReference>